<dbReference type="GO" id="GO:0005886">
    <property type="term" value="C:plasma membrane"/>
    <property type="evidence" value="ECO:0007669"/>
    <property type="project" value="TreeGrafter"/>
</dbReference>
<evidence type="ECO:0000256" key="1">
    <source>
        <dbReference type="SAM" id="SignalP"/>
    </source>
</evidence>
<dbReference type="Pfam" id="PF07589">
    <property type="entry name" value="PEP-CTERM"/>
    <property type="match status" value="1"/>
</dbReference>
<sequence precursor="true">MRFLLTSVFVLCFSAPAQAGLVFYSSGHDIFRADEDGQNGTAIVTGVAARHLAYNPADDKLYWVSEAHKRIQRSNLDGTNVETLLDAGLSQPVGLAVDSVNGHIYFSDLGSDRISRINLDGTGRVDLITSGLGGPRGIALDVANGHFYWTDEDTDSIRRADLDGTNHVNIVTGLDAPRSVAIDLANSHLYWTDAFAHNVGRSNLDGSGRTTLIADSDVTSMGGISSGLRAIDQITLDPINGKLFVADGFGGNKLIRANLDGSGIETIGTGNAVGVLFADVTPVPEPSSLALLGMGLLGLGGTRLRRRKDNQTRST</sequence>
<dbReference type="PROSITE" id="PS51120">
    <property type="entry name" value="LDLRB"/>
    <property type="match status" value="4"/>
</dbReference>
<dbReference type="SMART" id="SM00135">
    <property type="entry name" value="LY"/>
    <property type="match status" value="5"/>
</dbReference>
<keyword evidence="3" id="KW-0418">Kinase</keyword>
<dbReference type="SUPFAM" id="SSF63825">
    <property type="entry name" value="YWTD domain"/>
    <property type="match status" value="1"/>
</dbReference>
<dbReference type="PANTHER" id="PTHR46513">
    <property type="entry name" value="VITELLOGENIN RECEPTOR-LIKE PROTEIN-RELATED-RELATED"/>
    <property type="match status" value="1"/>
</dbReference>
<dbReference type="GO" id="GO:0017147">
    <property type="term" value="F:Wnt-protein binding"/>
    <property type="evidence" value="ECO:0007669"/>
    <property type="project" value="TreeGrafter"/>
</dbReference>
<dbReference type="EMBL" id="CP036275">
    <property type="protein sequence ID" value="QDU39714.1"/>
    <property type="molecule type" value="Genomic_DNA"/>
</dbReference>
<dbReference type="GO" id="GO:0004674">
    <property type="term" value="F:protein serine/threonine kinase activity"/>
    <property type="evidence" value="ECO:0007669"/>
    <property type="project" value="UniProtKB-EC"/>
</dbReference>
<reference evidence="3 4" key="1">
    <citation type="submission" date="2019-02" db="EMBL/GenBank/DDBJ databases">
        <title>Deep-cultivation of Planctomycetes and their phenomic and genomic characterization uncovers novel biology.</title>
        <authorList>
            <person name="Wiegand S."/>
            <person name="Jogler M."/>
            <person name="Boedeker C."/>
            <person name="Pinto D."/>
            <person name="Vollmers J."/>
            <person name="Rivas-Marin E."/>
            <person name="Kohn T."/>
            <person name="Peeters S.H."/>
            <person name="Heuer A."/>
            <person name="Rast P."/>
            <person name="Oberbeckmann S."/>
            <person name="Bunk B."/>
            <person name="Jeske O."/>
            <person name="Meyerdierks A."/>
            <person name="Storesund J.E."/>
            <person name="Kallscheuer N."/>
            <person name="Luecker S."/>
            <person name="Lage O.M."/>
            <person name="Pohl T."/>
            <person name="Merkel B.J."/>
            <person name="Hornburger P."/>
            <person name="Mueller R.-W."/>
            <person name="Bruemmer F."/>
            <person name="Labrenz M."/>
            <person name="Spormann A.M."/>
            <person name="Op den Camp H."/>
            <person name="Overmann J."/>
            <person name="Amann R."/>
            <person name="Jetten M.S.M."/>
            <person name="Mascher T."/>
            <person name="Medema M.H."/>
            <person name="Devos D.P."/>
            <person name="Kaster A.-K."/>
            <person name="Ovreas L."/>
            <person name="Rohde M."/>
            <person name="Galperin M.Y."/>
            <person name="Jogler C."/>
        </authorList>
    </citation>
    <scope>NUCLEOTIDE SEQUENCE [LARGE SCALE GENOMIC DNA]</scope>
    <source>
        <strain evidence="3 4">Mal4</strain>
    </source>
</reference>
<gene>
    <name evidence="3" type="primary">pknD_4</name>
    <name evidence="3" type="ORF">Mal4_40600</name>
</gene>
<organism evidence="3 4">
    <name type="scientific">Maioricimonas rarisocia</name>
    <dbReference type="NCBI Taxonomy" id="2528026"/>
    <lineage>
        <taxon>Bacteria</taxon>
        <taxon>Pseudomonadati</taxon>
        <taxon>Planctomycetota</taxon>
        <taxon>Planctomycetia</taxon>
        <taxon>Planctomycetales</taxon>
        <taxon>Planctomycetaceae</taxon>
        <taxon>Maioricimonas</taxon>
    </lineage>
</organism>
<keyword evidence="4" id="KW-1185">Reference proteome</keyword>
<dbReference type="Pfam" id="PF00058">
    <property type="entry name" value="Ldl_recept_b"/>
    <property type="match status" value="2"/>
</dbReference>
<dbReference type="EC" id="2.7.11.1" evidence="3"/>
<dbReference type="InterPro" id="IPR013424">
    <property type="entry name" value="Ice-binding_C"/>
</dbReference>
<feature type="chain" id="PRO_5021816700" evidence="1">
    <location>
        <begin position="20"/>
        <end position="315"/>
    </location>
</feature>
<dbReference type="InterPro" id="IPR000033">
    <property type="entry name" value="LDLR_classB_rpt"/>
</dbReference>
<name>A0A517ZB44_9PLAN</name>
<dbReference type="AlphaFoldDB" id="A0A517ZB44"/>
<dbReference type="GO" id="GO:0060070">
    <property type="term" value="P:canonical Wnt signaling pathway"/>
    <property type="evidence" value="ECO:0007669"/>
    <property type="project" value="TreeGrafter"/>
</dbReference>
<dbReference type="KEGG" id="mri:Mal4_40600"/>
<dbReference type="Gene3D" id="2.120.10.30">
    <property type="entry name" value="TolB, C-terminal domain"/>
    <property type="match status" value="1"/>
</dbReference>
<keyword evidence="3" id="KW-0808">Transferase</keyword>
<evidence type="ECO:0000313" key="4">
    <source>
        <dbReference type="Proteomes" id="UP000320496"/>
    </source>
</evidence>
<dbReference type="Proteomes" id="UP000320496">
    <property type="component" value="Chromosome"/>
</dbReference>
<dbReference type="RefSeq" id="WP_197443629.1">
    <property type="nucleotide sequence ID" value="NZ_CP036275.1"/>
</dbReference>
<dbReference type="InterPro" id="IPR050778">
    <property type="entry name" value="Cueball_EGF_LRP_Nidogen"/>
</dbReference>
<feature type="domain" description="Ice-binding protein C-terminal" evidence="2">
    <location>
        <begin position="282"/>
        <end position="306"/>
    </location>
</feature>
<dbReference type="GO" id="GO:0042813">
    <property type="term" value="F:Wnt receptor activity"/>
    <property type="evidence" value="ECO:0007669"/>
    <property type="project" value="TreeGrafter"/>
</dbReference>
<keyword evidence="1" id="KW-0732">Signal</keyword>
<dbReference type="PANTHER" id="PTHR46513:SF13">
    <property type="entry name" value="EGF-LIKE DOMAIN-CONTAINING PROTEIN"/>
    <property type="match status" value="1"/>
</dbReference>
<accession>A0A517ZB44</accession>
<evidence type="ECO:0000313" key="3">
    <source>
        <dbReference type="EMBL" id="QDU39714.1"/>
    </source>
</evidence>
<dbReference type="InterPro" id="IPR011042">
    <property type="entry name" value="6-blade_b-propeller_TolB-like"/>
</dbReference>
<protein>
    <submittedName>
        <fullName evidence="3">Serine/threonine-protein kinase PknD</fullName>
        <ecNumber evidence="3">2.7.11.1</ecNumber>
    </submittedName>
</protein>
<dbReference type="NCBIfam" id="TIGR02595">
    <property type="entry name" value="PEP_CTERM"/>
    <property type="match status" value="1"/>
</dbReference>
<feature type="signal peptide" evidence="1">
    <location>
        <begin position="1"/>
        <end position="19"/>
    </location>
</feature>
<evidence type="ECO:0000259" key="2">
    <source>
        <dbReference type="Pfam" id="PF07589"/>
    </source>
</evidence>
<proteinExistence type="predicted"/>